<name>A0A0B6E1J4_FRATU</name>
<dbReference type="InterPro" id="IPR036388">
    <property type="entry name" value="WH-like_DNA-bd_sf"/>
</dbReference>
<dbReference type="FunFam" id="1.10.10.10:FF:000001">
    <property type="entry name" value="LysR family transcriptional regulator"/>
    <property type="match status" value="1"/>
</dbReference>
<comment type="caution">
    <text evidence="6">The sequence shown here is derived from an EMBL/GenBank/DDBJ whole genome shotgun (WGS) entry which is preliminary data.</text>
</comment>
<evidence type="ECO:0000256" key="4">
    <source>
        <dbReference type="ARBA" id="ARBA00023163"/>
    </source>
</evidence>
<feature type="domain" description="HTH lysR-type" evidence="5">
    <location>
        <begin position="1"/>
        <end position="59"/>
    </location>
</feature>
<evidence type="ECO:0000313" key="6">
    <source>
        <dbReference type="EMBL" id="NDR88996.1"/>
    </source>
</evidence>
<dbReference type="InterPro" id="IPR005119">
    <property type="entry name" value="LysR_subst-bd"/>
</dbReference>
<reference evidence="6" key="2">
    <citation type="submission" date="2020-02" db="EMBL/GenBank/DDBJ databases">
        <title>Using affinity propagation clustering for identifying bacterial clades and subclades with whole-genome sequences of Francisella tularensis.</title>
        <authorList>
            <person name="Homeier-Bachmann T."/>
            <person name="Abdel-Glil M.Y."/>
            <person name="Hackbart A."/>
            <person name="Hotzel H."/>
            <person name="Tomaso H."/>
        </authorList>
    </citation>
    <scope>NUCLEOTIDE SEQUENCE</scope>
    <source>
        <strain evidence="7">15T0085</strain>
        <strain evidence="6">17T1429</strain>
    </source>
</reference>
<dbReference type="EMBL" id="JAAGKH010000031">
    <property type="protein sequence ID" value="NDR88996.1"/>
    <property type="molecule type" value="Genomic_DNA"/>
</dbReference>
<sequence>MDKFESMKSFILVAKNRSFTIAARKQGVGLAKVSKQINFLEEWLSSSLFIRTTRKVELTAKGEVFLNYAEDIIKRLEDAQNDIENSDIQPRGEIAVSITAGLNVTFFIEHFANFLSKYDQVKLNIHNINSPLTVLEGTCDVSISSIDVSDPRLVKYIFCSFKRKLYASPKYLEKRGVPSCLADLSKHNTLVNTLTHPKGWQFGKSSVNLNYNYLSSSTDELKNAAIHGLGIIWSIDPLVRQEVSSGQLVEIQIDEAQEDVNLYCYFLQTSKQDKRRILAEYLVENITIL</sequence>
<keyword evidence="3" id="KW-0238">DNA-binding</keyword>
<dbReference type="eggNOG" id="COG0583">
    <property type="taxonomic scope" value="Bacteria"/>
</dbReference>
<organism evidence="6">
    <name type="scientific">Francisella tularensis subsp. holarctica</name>
    <dbReference type="NCBI Taxonomy" id="119857"/>
    <lineage>
        <taxon>Bacteria</taxon>
        <taxon>Pseudomonadati</taxon>
        <taxon>Pseudomonadota</taxon>
        <taxon>Gammaproteobacteria</taxon>
        <taxon>Thiotrichales</taxon>
        <taxon>Francisellaceae</taxon>
        <taxon>Francisella</taxon>
    </lineage>
</organism>
<dbReference type="RefSeq" id="WP_003013965.1">
    <property type="nucleotide sequence ID" value="NZ_CP009693.1"/>
</dbReference>
<dbReference type="GO" id="GO:0003700">
    <property type="term" value="F:DNA-binding transcription factor activity"/>
    <property type="evidence" value="ECO:0007669"/>
    <property type="project" value="InterPro"/>
</dbReference>
<dbReference type="GO" id="GO:0003677">
    <property type="term" value="F:DNA binding"/>
    <property type="evidence" value="ECO:0007669"/>
    <property type="project" value="UniProtKB-KW"/>
</dbReference>
<evidence type="ECO:0000256" key="1">
    <source>
        <dbReference type="ARBA" id="ARBA00009437"/>
    </source>
</evidence>
<evidence type="ECO:0000313" key="7">
    <source>
        <dbReference type="EMBL" id="NDS68590.1"/>
    </source>
</evidence>
<gene>
    <name evidence="7" type="ORF">FWI86_05990</name>
    <name evidence="6" type="ORF">FWJ04_04885</name>
</gene>
<dbReference type="InterPro" id="IPR000847">
    <property type="entry name" value="LysR_HTH_N"/>
</dbReference>
<dbReference type="SUPFAM" id="SSF53850">
    <property type="entry name" value="Periplasmic binding protein-like II"/>
    <property type="match status" value="1"/>
</dbReference>
<evidence type="ECO:0000256" key="3">
    <source>
        <dbReference type="ARBA" id="ARBA00023125"/>
    </source>
</evidence>
<dbReference type="Gene3D" id="1.10.10.10">
    <property type="entry name" value="Winged helix-like DNA-binding domain superfamily/Winged helix DNA-binding domain"/>
    <property type="match status" value="1"/>
</dbReference>
<dbReference type="InterPro" id="IPR036390">
    <property type="entry name" value="WH_DNA-bd_sf"/>
</dbReference>
<evidence type="ECO:0000256" key="2">
    <source>
        <dbReference type="ARBA" id="ARBA00023015"/>
    </source>
</evidence>
<dbReference type="AlphaFoldDB" id="A0A0B6E1J4"/>
<dbReference type="KEGG" id="ftc:DA46_696"/>
<comment type="similarity">
    <text evidence="1">Belongs to the LysR transcriptional regulatory family.</text>
</comment>
<dbReference type="SUPFAM" id="SSF46785">
    <property type="entry name" value="Winged helix' DNA-binding domain"/>
    <property type="match status" value="1"/>
</dbReference>
<dbReference type="PROSITE" id="PS50931">
    <property type="entry name" value="HTH_LYSR"/>
    <property type="match status" value="1"/>
</dbReference>
<dbReference type="EMBL" id="JAAGJP010000037">
    <property type="protein sequence ID" value="NDS68590.1"/>
    <property type="molecule type" value="Genomic_DNA"/>
</dbReference>
<proteinExistence type="inferred from homology"/>
<dbReference type="Pfam" id="PF00126">
    <property type="entry name" value="HTH_1"/>
    <property type="match status" value="1"/>
</dbReference>
<dbReference type="HOGENOM" id="CLU_039613_16_2_6"/>
<accession>A0A0B6E1J4</accession>
<keyword evidence="2" id="KW-0805">Transcription regulation</keyword>
<dbReference type="OMA" id="NITRCMN"/>
<dbReference type="KEGG" id="ftv:CH67_296"/>
<protein>
    <submittedName>
        <fullName evidence="6">LysR family transcriptional regulator</fullName>
    </submittedName>
</protein>
<dbReference type="Gene3D" id="3.40.190.290">
    <property type="match status" value="1"/>
</dbReference>
<reference evidence="6" key="1">
    <citation type="submission" date="2019-08" db="EMBL/GenBank/DDBJ databases">
        <authorList>
            <person name="Busch A."/>
        </authorList>
    </citation>
    <scope>NUCLEOTIDE SEQUENCE</scope>
    <source>
        <strain evidence="7">15T0085</strain>
        <strain evidence="6">17T1429</strain>
    </source>
</reference>
<dbReference type="Pfam" id="PF03466">
    <property type="entry name" value="LysR_substrate"/>
    <property type="match status" value="1"/>
</dbReference>
<dbReference type="PANTHER" id="PTHR30537">
    <property type="entry name" value="HTH-TYPE TRANSCRIPTIONAL REGULATOR"/>
    <property type="match status" value="1"/>
</dbReference>
<dbReference type="PANTHER" id="PTHR30537:SF5">
    <property type="entry name" value="HTH-TYPE TRANSCRIPTIONAL ACTIVATOR TTDR-RELATED"/>
    <property type="match status" value="1"/>
</dbReference>
<keyword evidence="4" id="KW-0804">Transcription</keyword>
<dbReference type="InterPro" id="IPR058163">
    <property type="entry name" value="LysR-type_TF_proteobact-type"/>
</dbReference>
<evidence type="ECO:0000259" key="5">
    <source>
        <dbReference type="PROSITE" id="PS50931"/>
    </source>
</evidence>